<feature type="region of interest" description="Disordered" evidence="1">
    <location>
        <begin position="157"/>
        <end position="178"/>
    </location>
</feature>
<dbReference type="AlphaFoldDB" id="A0A061DMR4"/>
<proteinExistence type="predicted"/>
<protein>
    <recommendedName>
        <fullName evidence="4">PLATZ transcription factor family protein</fullName>
    </recommendedName>
</protein>
<evidence type="ECO:0008006" key="4">
    <source>
        <dbReference type="Google" id="ProtNLM"/>
    </source>
</evidence>
<dbReference type="STRING" id="3641.A0A061DMR4"/>
<dbReference type="PANTHER" id="PTHR31065:SF39">
    <property type="entry name" value="PLATZ TRANSCRIPTION FACTOR FAMILY PROTEIN"/>
    <property type="match status" value="1"/>
</dbReference>
<gene>
    <name evidence="2" type="ORF">TCM_000496</name>
</gene>
<sequence length="178" mass="20940">MEEEHKLKPCWLMPLLQAKFYSLCESHDSKNTFFCLDCMGLVLCEGCLKGKKHPHHQILQVYKASHQVAIKIGDLRKLYDISDIQPYINNDSKVVFINKRRKTEQPYYFNSIAKCETCGWQLLPGTTSMYCSIECKSKDKENWKKEPKKIKYESISNQSLHSYRKRSRKGIPRRSPLF</sequence>
<dbReference type="InParanoid" id="A0A061DMR4"/>
<dbReference type="PANTHER" id="PTHR31065">
    <property type="entry name" value="PLATZ TRANSCRIPTION FACTOR FAMILY PROTEIN"/>
    <property type="match status" value="1"/>
</dbReference>
<dbReference type="EMBL" id="CM001879">
    <property type="protein sequence ID" value="EOX91248.1"/>
    <property type="molecule type" value="Genomic_DNA"/>
</dbReference>
<evidence type="ECO:0000313" key="2">
    <source>
        <dbReference type="EMBL" id="EOX91248.1"/>
    </source>
</evidence>
<evidence type="ECO:0000256" key="1">
    <source>
        <dbReference type="SAM" id="MobiDB-lite"/>
    </source>
</evidence>
<feature type="compositionally biased region" description="Basic residues" evidence="1">
    <location>
        <begin position="162"/>
        <end position="172"/>
    </location>
</feature>
<dbReference type="Proteomes" id="UP000026915">
    <property type="component" value="Chromosome 1"/>
</dbReference>
<dbReference type="eggNOG" id="ENOG502SUU4">
    <property type="taxonomic scope" value="Eukaryota"/>
</dbReference>
<dbReference type="Pfam" id="PF04640">
    <property type="entry name" value="PLATZ"/>
    <property type="match status" value="1"/>
</dbReference>
<evidence type="ECO:0000313" key="3">
    <source>
        <dbReference type="Proteomes" id="UP000026915"/>
    </source>
</evidence>
<dbReference type="SUPFAM" id="SSF57845">
    <property type="entry name" value="B-box zinc-binding domain"/>
    <property type="match status" value="1"/>
</dbReference>
<dbReference type="OMA" id="PYINNDS"/>
<reference evidence="2 3" key="1">
    <citation type="journal article" date="2013" name="Genome Biol.">
        <title>The genome sequence of the most widely cultivated cacao type and its use to identify candidate genes regulating pod color.</title>
        <authorList>
            <person name="Motamayor J.C."/>
            <person name="Mockaitis K."/>
            <person name="Schmutz J."/>
            <person name="Haiminen N."/>
            <person name="Iii D.L."/>
            <person name="Cornejo O."/>
            <person name="Findley S.D."/>
            <person name="Zheng P."/>
            <person name="Utro F."/>
            <person name="Royaert S."/>
            <person name="Saski C."/>
            <person name="Jenkins J."/>
            <person name="Podicheti R."/>
            <person name="Zhao M."/>
            <person name="Scheffler B.E."/>
            <person name="Stack J.C."/>
            <person name="Feltus F.A."/>
            <person name="Mustiga G.M."/>
            <person name="Amores F."/>
            <person name="Phillips W."/>
            <person name="Marelli J.P."/>
            <person name="May G.D."/>
            <person name="Shapiro H."/>
            <person name="Ma J."/>
            <person name="Bustamante C.D."/>
            <person name="Schnell R.J."/>
            <person name="Main D."/>
            <person name="Gilbert D."/>
            <person name="Parida L."/>
            <person name="Kuhn D.N."/>
        </authorList>
    </citation>
    <scope>NUCLEOTIDE SEQUENCE [LARGE SCALE GENOMIC DNA]</scope>
    <source>
        <strain evidence="3">cv. Matina 1-6</strain>
    </source>
</reference>
<keyword evidence="3" id="KW-1185">Reference proteome</keyword>
<dbReference type="InterPro" id="IPR006734">
    <property type="entry name" value="PLATZ"/>
</dbReference>
<name>A0A061DMR4_THECC</name>
<dbReference type="HOGENOM" id="CLU_070437_2_1_1"/>
<accession>A0A061DMR4</accession>
<organism evidence="2 3">
    <name type="scientific">Theobroma cacao</name>
    <name type="common">Cacao</name>
    <name type="synonym">Cocoa</name>
    <dbReference type="NCBI Taxonomy" id="3641"/>
    <lineage>
        <taxon>Eukaryota</taxon>
        <taxon>Viridiplantae</taxon>
        <taxon>Streptophyta</taxon>
        <taxon>Embryophyta</taxon>
        <taxon>Tracheophyta</taxon>
        <taxon>Spermatophyta</taxon>
        <taxon>Magnoliopsida</taxon>
        <taxon>eudicotyledons</taxon>
        <taxon>Gunneridae</taxon>
        <taxon>Pentapetalae</taxon>
        <taxon>rosids</taxon>
        <taxon>malvids</taxon>
        <taxon>Malvales</taxon>
        <taxon>Malvaceae</taxon>
        <taxon>Byttnerioideae</taxon>
        <taxon>Theobroma</taxon>
    </lineage>
</organism>
<dbReference type="Gramene" id="EOX91248">
    <property type="protein sequence ID" value="EOX91248"/>
    <property type="gene ID" value="TCM_000496"/>
</dbReference>